<dbReference type="Proteomes" id="UP000231409">
    <property type="component" value="Unassembled WGS sequence"/>
</dbReference>
<dbReference type="CDD" id="cd06588">
    <property type="entry name" value="PhnB_like"/>
    <property type="match status" value="1"/>
</dbReference>
<keyword evidence="4" id="KW-1185">Reference proteome</keyword>
<accession>A0A2G1UK01</accession>
<sequence>MKELLMRKAEMDDENSGLPRGDMLQDLDRLPLEMNVHVGFPGNCREAMTFYQEVTGGQLEAMLSFGETPAAEGVPADWHDKIIHASVNIRGRRLMGADAMGDCYEAPQGAQIHLEYGNPEQAERVFRQLGEGGAVIMPFEETFWAQRFGMTRDRFGVQWMISCQTRSCL</sequence>
<gene>
    <name evidence="3" type="ORF">CLH61_10685</name>
</gene>
<organism evidence="3 4">
    <name type="scientific">Marinobacter profundi</name>
    <dbReference type="NCBI Taxonomy" id="2666256"/>
    <lineage>
        <taxon>Bacteria</taxon>
        <taxon>Pseudomonadati</taxon>
        <taxon>Pseudomonadota</taxon>
        <taxon>Gammaproteobacteria</taxon>
        <taxon>Pseudomonadales</taxon>
        <taxon>Marinobacteraceae</taxon>
        <taxon>Marinobacter</taxon>
    </lineage>
</organism>
<name>A0A2G1UK01_9GAMM</name>
<dbReference type="SUPFAM" id="SSF54593">
    <property type="entry name" value="Glyoxalase/Bleomycin resistance protein/Dihydroxybiphenyl dioxygenase"/>
    <property type="match status" value="1"/>
</dbReference>
<evidence type="ECO:0000259" key="2">
    <source>
        <dbReference type="Pfam" id="PF00903"/>
    </source>
</evidence>
<evidence type="ECO:0000313" key="4">
    <source>
        <dbReference type="Proteomes" id="UP000231409"/>
    </source>
</evidence>
<evidence type="ECO:0000313" key="3">
    <source>
        <dbReference type="EMBL" id="PHQ14813.1"/>
    </source>
</evidence>
<protein>
    <recommendedName>
        <fullName evidence="2">Glyoxalase/fosfomycin resistance/dioxygenase domain-containing protein</fullName>
    </recommendedName>
</protein>
<dbReference type="EMBL" id="NTFH01000008">
    <property type="protein sequence ID" value="PHQ14813.1"/>
    <property type="molecule type" value="Genomic_DNA"/>
</dbReference>
<dbReference type="RefSeq" id="WP_099614730.1">
    <property type="nucleotide sequence ID" value="NZ_KZ319371.1"/>
</dbReference>
<dbReference type="Gene3D" id="3.10.180.10">
    <property type="entry name" value="2,3-Dihydroxybiphenyl 1,2-Dioxygenase, domain 1"/>
    <property type="match status" value="1"/>
</dbReference>
<comment type="caution">
    <text evidence="3">The sequence shown here is derived from an EMBL/GenBank/DDBJ whole genome shotgun (WGS) entry which is preliminary data.</text>
</comment>
<evidence type="ECO:0000256" key="1">
    <source>
        <dbReference type="SAM" id="MobiDB-lite"/>
    </source>
</evidence>
<dbReference type="Pfam" id="PF00903">
    <property type="entry name" value="Glyoxalase"/>
    <property type="match status" value="1"/>
</dbReference>
<feature type="region of interest" description="Disordered" evidence="1">
    <location>
        <begin position="1"/>
        <end position="21"/>
    </location>
</feature>
<reference evidence="3 4" key="1">
    <citation type="submission" date="2017-09" db="EMBL/GenBank/DDBJ databases">
        <title>The draft genome sequences of Marinobacter sp. PWS21.</title>
        <authorList>
            <person name="Cao J."/>
        </authorList>
    </citation>
    <scope>NUCLEOTIDE SEQUENCE [LARGE SCALE GENOMIC DNA]</scope>
    <source>
        <strain evidence="3 4">PWS21</strain>
    </source>
</reference>
<feature type="compositionally biased region" description="Basic and acidic residues" evidence="1">
    <location>
        <begin position="1"/>
        <end position="10"/>
    </location>
</feature>
<dbReference type="AlphaFoldDB" id="A0A2G1UK01"/>
<proteinExistence type="predicted"/>
<dbReference type="PANTHER" id="PTHR33990:SF1">
    <property type="entry name" value="PROTEIN YJDN"/>
    <property type="match status" value="1"/>
</dbReference>
<dbReference type="InterPro" id="IPR029068">
    <property type="entry name" value="Glyas_Bleomycin-R_OHBP_Dase"/>
</dbReference>
<feature type="domain" description="Glyoxalase/fosfomycin resistance/dioxygenase" evidence="2">
    <location>
        <begin position="42"/>
        <end position="161"/>
    </location>
</feature>
<dbReference type="InterPro" id="IPR004360">
    <property type="entry name" value="Glyas_Fos-R_dOase_dom"/>
</dbReference>
<dbReference type="InterPro" id="IPR028973">
    <property type="entry name" value="PhnB-like"/>
</dbReference>
<dbReference type="PANTHER" id="PTHR33990">
    <property type="entry name" value="PROTEIN YJDN-RELATED"/>
    <property type="match status" value="1"/>
</dbReference>